<evidence type="ECO:0000313" key="5">
    <source>
        <dbReference type="Proteomes" id="UP000266172"/>
    </source>
</evidence>
<dbReference type="AlphaFoldDB" id="A0A395VB32"/>
<dbReference type="Proteomes" id="UP000266172">
    <property type="component" value="Unassembled WGS sequence"/>
</dbReference>
<protein>
    <submittedName>
        <fullName evidence="4">ECF transporter S component</fullName>
    </submittedName>
</protein>
<feature type="transmembrane region" description="Helical" evidence="3">
    <location>
        <begin position="42"/>
        <end position="66"/>
    </location>
</feature>
<keyword evidence="2 3" id="KW-1133">Transmembrane helix</keyword>
<dbReference type="RefSeq" id="WP_118096890.1">
    <property type="nucleotide sequence ID" value="NZ_QRVL01000002.1"/>
</dbReference>
<dbReference type="Gene3D" id="1.10.1760.20">
    <property type="match status" value="1"/>
</dbReference>
<dbReference type="GO" id="GO:0016020">
    <property type="term" value="C:membrane"/>
    <property type="evidence" value="ECO:0007669"/>
    <property type="project" value="InterPro"/>
</dbReference>
<proteinExistence type="predicted"/>
<comment type="caution">
    <text evidence="4">The sequence shown here is derived from an EMBL/GenBank/DDBJ whole genome shotgun (WGS) entry which is preliminary data.</text>
</comment>
<reference evidence="4 5" key="1">
    <citation type="submission" date="2018-08" db="EMBL/GenBank/DDBJ databases">
        <title>A genome reference for cultivated species of the human gut microbiota.</title>
        <authorList>
            <person name="Zou Y."/>
            <person name="Xue W."/>
            <person name="Luo G."/>
        </authorList>
    </citation>
    <scope>NUCLEOTIDE SEQUENCE [LARGE SCALE GENOMIC DNA]</scope>
    <source>
        <strain evidence="4 5">AF22-12AC</strain>
    </source>
</reference>
<evidence type="ECO:0000313" key="4">
    <source>
        <dbReference type="EMBL" id="RGS41511.1"/>
    </source>
</evidence>
<evidence type="ECO:0000256" key="3">
    <source>
        <dbReference type="SAM" id="Phobius"/>
    </source>
</evidence>
<accession>A0A395VB32</accession>
<dbReference type="Pfam" id="PF07155">
    <property type="entry name" value="ECF-ribofla_trS"/>
    <property type="match status" value="1"/>
</dbReference>
<dbReference type="PANTHER" id="PTHR37815">
    <property type="entry name" value="UPF0397 PROTEIN BC_2624-RELATED"/>
    <property type="match status" value="1"/>
</dbReference>
<feature type="transmembrane region" description="Helical" evidence="3">
    <location>
        <begin position="72"/>
        <end position="94"/>
    </location>
</feature>
<feature type="transmembrane region" description="Helical" evidence="3">
    <location>
        <begin position="106"/>
        <end position="129"/>
    </location>
</feature>
<evidence type="ECO:0000256" key="2">
    <source>
        <dbReference type="ARBA" id="ARBA00022989"/>
    </source>
</evidence>
<dbReference type="EMBL" id="QRVL01000002">
    <property type="protein sequence ID" value="RGS41511.1"/>
    <property type="molecule type" value="Genomic_DNA"/>
</dbReference>
<name>A0A395VB32_9FIRM</name>
<feature type="transmembrane region" description="Helical" evidence="3">
    <location>
        <begin position="12"/>
        <end position="30"/>
    </location>
</feature>
<feature type="transmembrane region" description="Helical" evidence="3">
    <location>
        <begin position="161"/>
        <end position="178"/>
    </location>
</feature>
<keyword evidence="3" id="KW-0472">Membrane</keyword>
<organism evidence="4 5">
    <name type="scientific">Roseburia hominis</name>
    <dbReference type="NCBI Taxonomy" id="301301"/>
    <lineage>
        <taxon>Bacteria</taxon>
        <taxon>Bacillati</taxon>
        <taxon>Bacillota</taxon>
        <taxon>Clostridia</taxon>
        <taxon>Lachnospirales</taxon>
        <taxon>Lachnospiraceae</taxon>
        <taxon>Roseburia</taxon>
    </lineage>
</organism>
<gene>
    <name evidence="4" type="ORF">DWX93_05165</name>
</gene>
<dbReference type="InterPro" id="IPR009825">
    <property type="entry name" value="ECF_substrate-spec-like"/>
</dbReference>
<sequence length="190" mass="19609">MTNQNIKKLVTAALLAAMTCVATMIIKIPTPTFGYIHPGDGFVLLCGVVLGPLPGALAAGIGSMFSDIFSGYVTWAPATFIIKALTGGIAGLLFHHFKNTLHSKKGRYAALALGGIVGEAIMVIGYFLYETGLAALGSGVLNQASIAAGIASSATGIPFNIVQGVVGIILSLILLPALSKAPDVRNWIER</sequence>
<dbReference type="PANTHER" id="PTHR37815:SF3">
    <property type="entry name" value="UPF0397 PROTEIN SPR0429"/>
    <property type="match status" value="1"/>
</dbReference>
<evidence type="ECO:0000256" key="1">
    <source>
        <dbReference type="ARBA" id="ARBA00022692"/>
    </source>
</evidence>
<keyword evidence="1 3" id="KW-0812">Transmembrane</keyword>